<reference evidence="2" key="1">
    <citation type="submission" date="2020-11" db="EMBL/GenBank/DDBJ databases">
        <authorList>
            <person name="Tran Van P."/>
        </authorList>
    </citation>
    <scope>NUCLEOTIDE SEQUENCE</scope>
</reference>
<protein>
    <submittedName>
        <fullName evidence="2">Uncharacterized protein</fullName>
    </submittedName>
</protein>
<dbReference type="EMBL" id="CAJPEX010000576">
    <property type="protein sequence ID" value="CAG0916354.1"/>
    <property type="molecule type" value="Genomic_DNA"/>
</dbReference>
<accession>A0A7R9BKG0</accession>
<evidence type="ECO:0000313" key="3">
    <source>
        <dbReference type="Proteomes" id="UP000678499"/>
    </source>
</evidence>
<gene>
    <name evidence="2" type="ORF">NMOB1V02_LOCUS3978</name>
</gene>
<dbReference type="Proteomes" id="UP000678499">
    <property type="component" value="Unassembled WGS sequence"/>
</dbReference>
<name>A0A7R9BKG0_9CRUS</name>
<evidence type="ECO:0000313" key="2">
    <source>
        <dbReference type="EMBL" id="CAD7276202.1"/>
    </source>
</evidence>
<dbReference type="AlphaFoldDB" id="A0A7R9BKG0"/>
<dbReference type="EMBL" id="OA882613">
    <property type="protein sequence ID" value="CAD7276202.1"/>
    <property type="molecule type" value="Genomic_DNA"/>
</dbReference>
<keyword evidence="3" id="KW-1185">Reference proteome</keyword>
<feature type="signal peptide" evidence="1">
    <location>
        <begin position="1"/>
        <end position="19"/>
    </location>
</feature>
<proteinExistence type="predicted"/>
<sequence length="157" mass="16677">MSILLGVFVLAATAFCVQAQGFRPSNGPQFSNQGGDKFPDFPSMCRMLNDPAIVDQYVDCALDLPGACNGIQGLSDIRQYLQVALPAALGKGRCSFCSPNDTLKINFLARELRTRFKPETGKLLRHFSKQIAANGGLRAQTAADTAGAPPNCAAVLG</sequence>
<organism evidence="2">
    <name type="scientific">Notodromas monacha</name>
    <dbReference type="NCBI Taxonomy" id="399045"/>
    <lineage>
        <taxon>Eukaryota</taxon>
        <taxon>Metazoa</taxon>
        <taxon>Ecdysozoa</taxon>
        <taxon>Arthropoda</taxon>
        <taxon>Crustacea</taxon>
        <taxon>Oligostraca</taxon>
        <taxon>Ostracoda</taxon>
        <taxon>Podocopa</taxon>
        <taxon>Podocopida</taxon>
        <taxon>Cypridocopina</taxon>
        <taxon>Cypridoidea</taxon>
        <taxon>Cyprididae</taxon>
        <taxon>Notodromas</taxon>
    </lineage>
</organism>
<feature type="chain" id="PRO_5036210146" evidence="1">
    <location>
        <begin position="20"/>
        <end position="157"/>
    </location>
</feature>
<evidence type="ECO:0000256" key="1">
    <source>
        <dbReference type="SAM" id="SignalP"/>
    </source>
</evidence>
<keyword evidence="1" id="KW-0732">Signal</keyword>